<dbReference type="HOGENOM" id="CLU_3396776_0_0_6"/>
<dbReference type="KEGG" id="hdu:HD_0193"/>
<dbReference type="Proteomes" id="UP000001022">
    <property type="component" value="Chromosome"/>
</dbReference>
<dbReference type="EMBL" id="AE017143">
    <property type="protein sequence ID" value="AAP95186.1"/>
    <property type="molecule type" value="Genomic_DNA"/>
</dbReference>
<keyword evidence="3" id="KW-1185">Reference proteome</keyword>
<evidence type="ECO:0000313" key="3">
    <source>
        <dbReference type="Proteomes" id="UP000001022"/>
    </source>
</evidence>
<feature type="transmembrane region" description="Helical" evidence="1">
    <location>
        <begin position="12"/>
        <end position="30"/>
    </location>
</feature>
<evidence type="ECO:0000256" key="1">
    <source>
        <dbReference type="SAM" id="Phobius"/>
    </source>
</evidence>
<accession>Q7VP99</accession>
<dbReference type="STRING" id="233412.HD_0193"/>
<keyword evidence="1" id="KW-0472">Membrane</keyword>
<organism evidence="2 3">
    <name type="scientific">Haemophilus ducreyi (strain 35000HP / ATCC 700724)</name>
    <dbReference type="NCBI Taxonomy" id="233412"/>
    <lineage>
        <taxon>Bacteria</taxon>
        <taxon>Pseudomonadati</taxon>
        <taxon>Pseudomonadota</taxon>
        <taxon>Gammaproteobacteria</taxon>
        <taxon>Pasteurellales</taxon>
        <taxon>Pasteurellaceae</taxon>
        <taxon>Haemophilus</taxon>
    </lineage>
</organism>
<reference evidence="3" key="1">
    <citation type="submission" date="2003-06" db="EMBL/GenBank/DDBJ databases">
        <title>The complete genome sequence of Haemophilus ducreyi.</title>
        <authorList>
            <person name="Munson R.S. Jr."/>
            <person name="Ray W.C."/>
            <person name="Mahairas G."/>
            <person name="Sabo P."/>
            <person name="Mungur R."/>
            <person name="Johnson L."/>
            <person name="Nguyen D."/>
            <person name="Wang J."/>
            <person name="Forst C."/>
            <person name="Hood L."/>
        </authorList>
    </citation>
    <scope>NUCLEOTIDE SEQUENCE [LARGE SCALE GENOMIC DNA]</scope>
    <source>
        <strain evidence="3">35000HP / ATCC 700724</strain>
    </source>
</reference>
<gene>
    <name evidence="2" type="ordered locus">HD_0193</name>
</gene>
<protein>
    <submittedName>
        <fullName evidence="2">Uncharacterized protein</fullName>
    </submittedName>
</protein>
<dbReference type="AlphaFoldDB" id="Q7VP99"/>
<keyword evidence="1" id="KW-0812">Transmembrane</keyword>
<evidence type="ECO:0000313" key="2">
    <source>
        <dbReference type="EMBL" id="AAP95186.1"/>
    </source>
</evidence>
<proteinExistence type="predicted"/>
<sequence length="31" mass="3466">MQFLFVLAIKKSLLVMLTGFSVVILAIPLLF</sequence>
<keyword evidence="1" id="KW-1133">Transmembrane helix</keyword>
<name>Q7VP99_HAEDU</name>